<dbReference type="GO" id="GO:0016020">
    <property type="term" value="C:membrane"/>
    <property type="evidence" value="ECO:0007669"/>
    <property type="project" value="UniProtKB-SubCell"/>
</dbReference>
<dbReference type="STRING" id="315358.SERIO_v1c04030"/>
<organism evidence="7 8">
    <name type="scientific">Spiroplasma eriocheiris</name>
    <dbReference type="NCBI Taxonomy" id="315358"/>
    <lineage>
        <taxon>Bacteria</taxon>
        <taxon>Bacillati</taxon>
        <taxon>Mycoplasmatota</taxon>
        <taxon>Mollicutes</taxon>
        <taxon>Entomoplasmatales</taxon>
        <taxon>Spiroplasmataceae</taxon>
        <taxon>Spiroplasma</taxon>
    </lineage>
</organism>
<feature type="transmembrane region" description="Helical" evidence="5">
    <location>
        <begin position="237"/>
        <end position="258"/>
    </location>
</feature>
<feature type="transmembrane region" description="Helical" evidence="5">
    <location>
        <begin position="163"/>
        <end position="186"/>
    </location>
</feature>
<protein>
    <submittedName>
        <fullName evidence="7">Membrane protein</fullName>
    </submittedName>
</protein>
<gene>
    <name evidence="7" type="ORF">SERIO_v1c04030</name>
</gene>
<dbReference type="RefSeq" id="WP_047791234.1">
    <property type="nucleotide sequence ID" value="NZ_CP011856.1"/>
</dbReference>
<evidence type="ECO:0000256" key="4">
    <source>
        <dbReference type="ARBA" id="ARBA00023136"/>
    </source>
</evidence>
<dbReference type="InterPro" id="IPR052902">
    <property type="entry name" value="ABC-2_transporter"/>
</dbReference>
<sequence length="265" mass="30377">MKTFHLIWRYQNKSILLWFLVFILPIIFLVIMTQLASLMNSQVAGKAAFIVLPGIILSIGPTIGLINLAITIAELRVTKFYKHLAVLMVNVKDFIVSLILYNLLISIISSMWIMGFGFLVYNSQINFSWINWFYVFIAVVLNSILACLIGFCLGIAFNNFKVTLLLAGIIFLLTVFLSGLYLPLLVIKASHYLKYFSYCLPFTYPMGVMILGWYNFVPLYNHHPIVDQGTYNLFDSLTVPLVISCCWILVFLLIIYLISKLKKWI</sequence>
<reference evidence="7 8" key="1">
    <citation type="journal article" date="2015" name="Genome Biol. Evol.">
        <title>Found and Lost: The Fates of Horizontally Acquired Genes in Arthropod-Symbiotic Spiroplasma.</title>
        <authorList>
            <person name="Lo W.S."/>
            <person name="Gasparich G.E."/>
            <person name="Kuo C.H."/>
        </authorList>
    </citation>
    <scope>NUCLEOTIDE SEQUENCE [LARGE SCALE GENOMIC DNA]</scope>
    <source>
        <strain evidence="8">TDA-040725-5</strain>
    </source>
</reference>
<dbReference type="Pfam" id="PF01061">
    <property type="entry name" value="ABC2_membrane"/>
    <property type="match status" value="1"/>
</dbReference>
<evidence type="ECO:0000256" key="1">
    <source>
        <dbReference type="ARBA" id="ARBA00004141"/>
    </source>
</evidence>
<feature type="transmembrane region" description="Helical" evidence="5">
    <location>
        <begin position="94"/>
        <end position="121"/>
    </location>
</feature>
<keyword evidence="4 5" id="KW-0472">Membrane</keyword>
<dbReference type="GO" id="GO:0140359">
    <property type="term" value="F:ABC-type transporter activity"/>
    <property type="evidence" value="ECO:0007669"/>
    <property type="project" value="InterPro"/>
</dbReference>
<feature type="domain" description="ABC-2 type transporter transmembrane" evidence="6">
    <location>
        <begin position="15"/>
        <end position="209"/>
    </location>
</feature>
<dbReference type="AlphaFoldDB" id="A0A0H3XM74"/>
<dbReference type="EMBL" id="CP011856">
    <property type="protein sequence ID" value="AKM53982.1"/>
    <property type="molecule type" value="Genomic_DNA"/>
</dbReference>
<evidence type="ECO:0000313" key="7">
    <source>
        <dbReference type="EMBL" id="AKM53982.1"/>
    </source>
</evidence>
<dbReference type="InterPro" id="IPR013525">
    <property type="entry name" value="ABC2_TM"/>
</dbReference>
<evidence type="ECO:0000256" key="2">
    <source>
        <dbReference type="ARBA" id="ARBA00022692"/>
    </source>
</evidence>
<feature type="transmembrane region" description="Helical" evidence="5">
    <location>
        <begin position="198"/>
        <end position="217"/>
    </location>
</feature>
<accession>A0A0H3XM74</accession>
<keyword evidence="2 5" id="KW-0812">Transmembrane</keyword>
<feature type="transmembrane region" description="Helical" evidence="5">
    <location>
        <begin position="133"/>
        <end position="157"/>
    </location>
</feature>
<feature type="transmembrane region" description="Helical" evidence="5">
    <location>
        <begin position="15"/>
        <end position="36"/>
    </location>
</feature>
<evidence type="ECO:0000256" key="5">
    <source>
        <dbReference type="SAM" id="Phobius"/>
    </source>
</evidence>
<reference evidence="8" key="2">
    <citation type="submission" date="2015-06" db="EMBL/GenBank/DDBJ databases">
        <title>Complete genome sequence of Spiroplasma eriocheiris TDA-040725-5 (DSM 21848).</title>
        <authorList>
            <person name="Lo W.-S."/>
            <person name="Kuo C.-H."/>
        </authorList>
    </citation>
    <scope>NUCLEOTIDE SEQUENCE [LARGE SCALE GENOMIC DNA]</scope>
    <source>
        <strain evidence="8">TDA-040725-5</strain>
    </source>
</reference>
<evidence type="ECO:0000256" key="3">
    <source>
        <dbReference type="ARBA" id="ARBA00022989"/>
    </source>
</evidence>
<keyword evidence="8" id="KW-1185">Reference proteome</keyword>
<dbReference type="PANTHER" id="PTHR43027">
    <property type="entry name" value="DOXORUBICIN RESISTANCE ABC TRANSPORTER PERMEASE PROTEIN DRRC-RELATED"/>
    <property type="match status" value="1"/>
</dbReference>
<dbReference type="PANTHER" id="PTHR43027:SF1">
    <property type="entry name" value="DOXORUBICIN RESISTANCE ABC TRANSPORTER PERMEASE PROTEIN DRRC-RELATED"/>
    <property type="match status" value="1"/>
</dbReference>
<dbReference type="Proteomes" id="UP000035661">
    <property type="component" value="Chromosome"/>
</dbReference>
<dbReference type="KEGG" id="seri:SERIO_v1c04030"/>
<comment type="subcellular location">
    <subcellularLocation>
        <location evidence="1">Membrane</location>
        <topology evidence="1">Multi-pass membrane protein</topology>
    </subcellularLocation>
</comment>
<evidence type="ECO:0000259" key="6">
    <source>
        <dbReference type="Pfam" id="PF01061"/>
    </source>
</evidence>
<name>A0A0H3XM74_9MOLU</name>
<proteinExistence type="predicted"/>
<evidence type="ECO:0000313" key="8">
    <source>
        <dbReference type="Proteomes" id="UP000035661"/>
    </source>
</evidence>
<feature type="transmembrane region" description="Helical" evidence="5">
    <location>
        <begin position="48"/>
        <end position="74"/>
    </location>
</feature>
<dbReference type="PATRIC" id="fig|743698.3.peg.403"/>
<keyword evidence="3 5" id="KW-1133">Transmembrane helix</keyword>